<reference evidence="2" key="1">
    <citation type="submission" date="2018-05" db="EMBL/GenBank/DDBJ databases">
        <authorList>
            <person name="Lanie J.A."/>
            <person name="Ng W.-L."/>
            <person name="Kazmierczak K.M."/>
            <person name="Andrzejewski T.M."/>
            <person name="Davidsen T.M."/>
            <person name="Wayne K.J."/>
            <person name="Tettelin H."/>
            <person name="Glass J.I."/>
            <person name="Rusch D."/>
            <person name="Podicherti R."/>
            <person name="Tsui H.-C.T."/>
            <person name="Winkler M.E."/>
        </authorList>
    </citation>
    <scope>NUCLEOTIDE SEQUENCE</scope>
</reference>
<dbReference type="InterPro" id="IPR036236">
    <property type="entry name" value="Znf_C2H2_sf"/>
</dbReference>
<dbReference type="PROSITE" id="PS50157">
    <property type="entry name" value="ZINC_FINGER_C2H2_2"/>
    <property type="match status" value="2"/>
</dbReference>
<dbReference type="InterPro" id="IPR013087">
    <property type="entry name" value="Znf_C2H2_type"/>
</dbReference>
<dbReference type="Gene3D" id="3.30.160.60">
    <property type="entry name" value="Classic Zinc Finger"/>
    <property type="match status" value="1"/>
</dbReference>
<gene>
    <name evidence="2" type="ORF">METZ01_LOCUS481620</name>
</gene>
<feature type="domain" description="C2H2-type" evidence="1">
    <location>
        <begin position="64"/>
        <end position="91"/>
    </location>
</feature>
<name>A0A383C8M9_9ZZZZ</name>
<organism evidence="2">
    <name type="scientific">marine metagenome</name>
    <dbReference type="NCBI Taxonomy" id="408172"/>
    <lineage>
        <taxon>unclassified sequences</taxon>
        <taxon>metagenomes</taxon>
        <taxon>ecological metagenomes</taxon>
    </lineage>
</organism>
<dbReference type="SUPFAM" id="SSF57667">
    <property type="entry name" value="beta-beta-alpha zinc fingers"/>
    <property type="match status" value="1"/>
</dbReference>
<dbReference type="Pfam" id="PF00096">
    <property type="entry name" value="zf-C2H2"/>
    <property type="match status" value="2"/>
</dbReference>
<dbReference type="EMBL" id="UINC01206916">
    <property type="protein sequence ID" value="SVE28766.1"/>
    <property type="molecule type" value="Genomic_DNA"/>
</dbReference>
<protein>
    <recommendedName>
        <fullName evidence="1">C2H2-type domain-containing protein</fullName>
    </recommendedName>
</protein>
<proteinExistence type="predicted"/>
<evidence type="ECO:0000259" key="1">
    <source>
        <dbReference type="PROSITE" id="PS50157"/>
    </source>
</evidence>
<sequence>MKRTFICQLCNRHFNRKYNLNQHLKRKNPCVVIKQNLPKSSKIFQNLPFSSKNDKSEETNEKRFGCDFCKRSYKQNYNLTKHLKTCKVKKEQEQEQEIDFINNFRKSVEISHTSLRNEIFKIKEEMEIMNEKLVIN</sequence>
<feature type="domain" description="C2H2-type" evidence="1">
    <location>
        <begin position="5"/>
        <end position="25"/>
    </location>
</feature>
<accession>A0A383C8M9</accession>
<dbReference type="AlphaFoldDB" id="A0A383C8M9"/>
<evidence type="ECO:0000313" key="2">
    <source>
        <dbReference type="EMBL" id="SVE28766.1"/>
    </source>
</evidence>